<evidence type="ECO:0000256" key="1">
    <source>
        <dbReference type="SAM" id="MobiDB-lite"/>
    </source>
</evidence>
<sequence length="132" mass="14314">MRTIKVCSTHSSLRGRFNHHTDMEGDPPTSLTDFPVHDKFRVARTSIFDPTPIPENYPASIELPLYHSSDDAVSVYAHQQCGVGSFCENPGGSSPPFSQLRGLQQKYAWSSGTGEFSNPPSPKGGADAGTFI</sequence>
<dbReference type="InParanoid" id="A0A0C3DXJ4"/>
<reference evidence="3" key="2">
    <citation type="submission" date="2015-01" db="EMBL/GenBank/DDBJ databases">
        <title>Evolutionary Origins and Diversification of the Mycorrhizal Mutualists.</title>
        <authorList>
            <consortium name="DOE Joint Genome Institute"/>
            <consortium name="Mycorrhizal Genomics Consortium"/>
            <person name="Kohler A."/>
            <person name="Kuo A."/>
            <person name="Nagy L.G."/>
            <person name="Floudas D."/>
            <person name="Copeland A."/>
            <person name="Barry K.W."/>
            <person name="Cichocki N."/>
            <person name="Veneault-Fourrey C."/>
            <person name="LaButti K."/>
            <person name="Lindquist E.A."/>
            <person name="Lipzen A."/>
            <person name="Lundell T."/>
            <person name="Morin E."/>
            <person name="Murat C."/>
            <person name="Riley R."/>
            <person name="Ohm R."/>
            <person name="Sun H."/>
            <person name="Tunlid A."/>
            <person name="Henrissat B."/>
            <person name="Grigoriev I.V."/>
            <person name="Hibbett D.S."/>
            <person name="Martin F."/>
        </authorList>
    </citation>
    <scope>NUCLEOTIDE SEQUENCE [LARGE SCALE GENOMIC DNA]</scope>
    <source>
        <strain evidence="3">Foug A</strain>
    </source>
</reference>
<protein>
    <submittedName>
        <fullName evidence="2">Uncharacterized protein</fullName>
    </submittedName>
</protein>
<evidence type="ECO:0000313" key="3">
    <source>
        <dbReference type="Proteomes" id="UP000053989"/>
    </source>
</evidence>
<evidence type="ECO:0000313" key="2">
    <source>
        <dbReference type="EMBL" id="KIM60899.1"/>
    </source>
</evidence>
<dbReference type="EMBL" id="KN822057">
    <property type="protein sequence ID" value="KIM60899.1"/>
    <property type="molecule type" value="Genomic_DNA"/>
</dbReference>
<dbReference type="HOGENOM" id="CLU_1918335_0_0_1"/>
<accession>A0A0C3DXJ4</accession>
<proteinExistence type="predicted"/>
<feature type="compositionally biased region" description="Polar residues" evidence="1">
    <location>
        <begin position="109"/>
        <end position="118"/>
    </location>
</feature>
<dbReference type="Proteomes" id="UP000053989">
    <property type="component" value="Unassembled WGS sequence"/>
</dbReference>
<feature type="region of interest" description="Disordered" evidence="1">
    <location>
        <begin position="109"/>
        <end position="132"/>
    </location>
</feature>
<keyword evidence="3" id="KW-1185">Reference proteome</keyword>
<gene>
    <name evidence="2" type="ORF">SCLCIDRAFT_923913</name>
</gene>
<dbReference type="AlphaFoldDB" id="A0A0C3DXJ4"/>
<organism evidence="2 3">
    <name type="scientific">Scleroderma citrinum Foug A</name>
    <dbReference type="NCBI Taxonomy" id="1036808"/>
    <lineage>
        <taxon>Eukaryota</taxon>
        <taxon>Fungi</taxon>
        <taxon>Dikarya</taxon>
        <taxon>Basidiomycota</taxon>
        <taxon>Agaricomycotina</taxon>
        <taxon>Agaricomycetes</taxon>
        <taxon>Agaricomycetidae</taxon>
        <taxon>Boletales</taxon>
        <taxon>Sclerodermatineae</taxon>
        <taxon>Sclerodermataceae</taxon>
        <taxon>Scleroderma</taxon>
    </lineage>
</organism>
<reference evidence="2 3" key="1">
    <citation type="submission" date="2014-04" db="EMBL/GenBank/DDBJ databases">
        <authorList>
            <consortium name="DOE Joint Genome Institute"/>
            <person name="Kuo A."/>
            <person name="Kohler A."/>
            <person name="Nagy L.G."/>
            <person name="Floudas D."/>
            <person name="Copeland A."/>
            <person name="Barry K.W."/>
            <person name="Cichocki N."/>
            <person name="Veneault-Fourrey C."/>
            <person name="LaButti K."/>
            <person name="Lindquist E.A."/>
            <person name="Lipzen A."/>
            <person name="Lundell T."/>
            <person name="Morin E."/>
            <person name="Murat C."/>
            <person name="Sun H."/>
            <person name="Tunlid A."/>
            <person name="Henrissat B."/>
            <person name="Grigoriev I.V."/>
            <person name="Hibbett D.S."/>
            <person name="Martin F."/>
            <person name="Nordberg H.P."/>
            <person name="Cantor M.N."/>
            <person name="Hua S.X."/>
        </authorList>
    </citation>
    <scope>NUCLEOTIDE SEQUENCE [LARGE SCALE GENOMIC DNA]</scope>
    <source>
        <strain evidence="2 3">Foug A</strain>
    </source>
</reference>
<name>A0A0C3DXJ4_9AGAM</name>